<feature type="domain" description="Cytochrome oxidase subunit II copper A binding" evidence="19">
    <location>
        <begin position="131"/>
        <end position="264"/>
    </location>
</feature>
<dbReference type="InterPro" id="IPR034210">
    <property type="entry name" value="CcO_II_C"/>
</dbReference>
<comment type="catalytic activity">
    <reaction evidence="14 16">
        <text>4 Fe(II)-[cytochrome c] + O2 + 8 H(+)(in) = 4 Fe(III)-[cytochrome c] + 2 H2O + 4 H(+)(out)</text>
        <dbReference type="Rhea" id="RHEA:11436"/>
        <dbReference type="Rhea" id="RHEA-COMP:10350"/>
        <dbReference type="Rhea" id="RHEA-COMP:14399"/>
        <dbReference type="ChEBI" id="CHEBI:15377"/>
        <dbReference type="ChEBI" id="CHEBI:15378"/>
        <dbReference type="ChEBI" id="CHEBI:15379"/>
        <dbReference type="ChEBI" id="CHEBI:29033"/>
        <dbReference type="ChEBI" id="CHEBI:29034"/>
        <dbReference type="EC" id="7.1.1.9"/>
    </reaction>
</comment>
<reference evidence="21 22" key="1">
    <citation type="journal article" date="2018" name="Microbiome">
        <title>Fine metagenomic profile of the Mediterranean stratified and mixed water columns revealed by assembly and recruitment.</title>
        <authorList>
            <person name="Haro-Moreno J.M."/>
            <person name="Lopez-Perez M."/>
            <person name="De La Torre J.R."/>
            <person name="Picazo A."/>
            <person name="Camacho A."/>
            <person name="Rodriguez-Valera F."/>
        </authorList>
    </citation>
    <scope>NUCLEOTIDE SEQUENCE [LARGE SCALE GENOMIC DNA]</scope>
    <source>
        <strain evidence="21">MED-G55</strain>
    </source>
</reference>
<keyword evidence="4 15" id="KW-0813">Transport</keyword>
<dbReference type="Pfam" id="PF00116">
    <property type="entry name" value="COX2"/>
    <property type="match status" value="1"/>
</dbReference>
<dbReference type="InterPro" id="IPR008972">
    <property type="entry name" value="Cupredoxin"/>
</dbReference>
<evidence type="ECO:0000256" key="16">
    <source>
        <dbReference type="RuleBase" id="RU004024"/>
    </source>
</evidence>
<feature type="chain" id="PRO_5016687872" description="Cytochrome c oxidase subunit 2" evidence="18">
    <location>
        <begin position="35"/>
        <end position="289"/>
    </location>
</feature>
<evidence type="ECO:0000256" key="10">
    <source>
        <dbReference type="ARBA" id="ARBA00022989"/>
    </source>
</evidence>
<dbReference type="GO" id="GO:0004129">
    <property type="term" value="F:cytochrome-c oxidase activity"/>
    <property type="evidence" value="ECO:0007669"/>
    <property type="project" value="UniProtKB-EC"/>
</dbReference>
<comment type="cofactor">
    <cofactor evidence="16">
        <name>Cu cation</name>
        <dbReference type="ChEBI" id="CHEBI:23378"/>
    </cofactor>
    <text evidence="16">Binds a copper A center.</text>
</comment>
<evidence type="ECO:0000256" key="12">
    <source>
        <dbReference type="ARBA" id="ARBA00023136"/>
    </source>
</evidence>
<dbReference type="InterPro" id="IPR045187">
    <property type="entry name" value="CcO_II"/>
</dbReference>
<dbReference type="PANTHER" id="PTHR22888:SF9">
    <property type="entry name" value="CYTOCHROME C OXIDASE SUBUNIT 2"/>
    <property type="match status" value="1"/>
</dbReference>
<dbReference type="EMBL" id="QOQF01000005">
    <property type="protein sequence ID" value="RCL77770.1"/>
    <property type="molecule type" value="Genomic_DNA"/>
</dbReference>
<evidence type="ECO:0000313" key="21">
    <source>
        <dbReference type="EMBL" id="RCL77770.1"/>
    </source>
</evidence>
<dbReference type="PANTHER" id="PTHR22888">
    <property type="entry name" value="CYTOCHROME C OXIDASE, SUBUNIT II"/>
    <property type="match status" value="1"/>
</dbReference>
<dbReference type="SUPFAM" id="SSF81464">
    <property type="entry name" value="Cytochrome c oxidase subunit II-like, transmembrane region"/>
    <property type="match status" value="1"/>
</dbReference>
<dbReference type="EC" id="7.1.1.9" evidence="16"/>
<comment type="cofactor">
    <cofactor evidence="1">
        <name>heme</name>
        <dbReference type="ChEBI" id="CHEBI:30413"/>
    </cofactor>
</comment>
<evidence type="ECO:0000256" key="13">
    <source>
        <dbReference type="ARBA" id="ARBA00024688"/>
    </source>
</evidence>
<dbReference type="GO" id="GO:0042773">
    <property type="term" value="P:ATP synthesis coupled electron transport"/>
    <property type="evidence" value="ECO:0007669"/>
    <property type="project" value="TreeGrafter"/>
</dbReference>
<dbReference type="GO" id="GO:0005886">
    <property type="term" value="C:plasma membrane"/>
    <property type="evidence" value="ECO:0007669"/>
    <property type="project" value="UniProtKB-SubCell"/>
</dbReference>
<keyword evidence="18" id="KW-0732">Signal</keyword>
<keyword evidence="21" id="KW-0560">Oxidoreductase</keyword>
<dbReference type="Gene3D" id="2.60.40.420">
    <property type="entry name" value="Cupredoxins - blue copper proteins"/>
    <property type="match status" value="1"/>
</dbReference>
<evidence type="ECO:0000259" key="20">
    <source>
        <dbReference type="PROSITE" id="PS50999"/>
    </source>
</evidence>
<evidence type="ECO:0000256" key="14">
    <source>
        <dbReference type="ARBA" id="ARBA00047816"/>
    </source>
</evidence>
<evidence type="ECO:0000256" key="4">
    <source>
        <dbReference type="ARBA" id="ARBA00022448"/>
    </source>
</evidence>
<protein>
    <recommendedName>
        <fullName evidence="16">Cytochrome c oxidase subunit 2</fullName>
        <ecNumber evidence="16">7.1.1.9</ecNumber>
    </recommendedName>
</protein>
<dbReference type="InterPro" id="IPR002429">
    <property type="entry name" value="CcO_II-like_C"/>
</dbReference>
<evidence type="ECO:0000313" key="22">
    <source>
        <dbReference type="Proteomes" id="UP000252132"/>
    </source>
</evidence>
<feature type="transmembrane region" description="Helical" evidence="17">
    <location>
        <begin position="61"/>
        <end position="82"/>
    </location>
</feature>
<evidence type="ECO:0000256" key="3">
    <source>
        <dbReference type="ARBA" id="ARBA00007866"/>
    </source>
</evidence>
<proteinExistence type="inferred from homology"/>
<keyword evidence="12 17" id="KW-0472">Membrane</keyword>
<evidence type="ECO:0000256" key="9">
    <source>
        <dbReference type="ARBA" id="ARBA00022982"/>
    </source>
</evidence>
<dbReference type="GO" id="GO:0016491">
    <property type="term" value="F:oxidoreductase activity"/>
    <property type="evidence" value="ECO:0007669"/>
    <property type="project" value="UniProtKB-KW"/>
</dbReference>
<feature type="signal peptide" evidence="18">
    <location>
        <begin position="1"/>
        <end position="34"/>
    </location>
</feature>
<dbReference type="CDD" id="cd13912">
    <property type="entry name" value="CcO_II_C"/>
    <property type="match status" value="1"/>
</dbReference>
<keyword evidence="8" id="KW-1278">Translocase</keyword>
<dbReference type="PROSITE" id="PS50857">
    <property type="entry name" value="COX2_CUA"/>
    <property type="match status" value="1"/>
</dbReference>
<dbReference type="InterPro" id="IPR001505">
    <property type="entry name" value="Copper_CuA"/>
</dbReference>
<dbReference type="InterPro" id="IPR036257">
    <property type="entry name" value="Cyt_c_oxidase_su2_TM_sf"/>
</dbReference>
<evidence type="ECO:0000256" key="17">
    <source>
        <dbReference type="SAM" id="Phobius"/>
    </source>
</evidence>
<evidence type="ECO:0000256" key="6">
    <source>
        <dbReference type="ARBA" id="ARBA00022692"/>
    </source>
</evidence>
<keyword evidence="11 16" id="KW-0186">Copper</keyword>
<dbReference type="AlphaFoldDB" id="A0A368E0Z2"/>
<dbReference type="PROSITE" id="PS50999">
    <property type="entry name" value="COX2_TM"/>
    <property type="match status" value="1"/>
</dbReference>
<dbReference type="Pfam" id="PF02790">
    <property type="entry name" value="COX2_TM"/>
    <property type="match status" value="1"/>
</dbReference>
<dbReference type="FunFam" id="2.60.40.420:FF:000001">
    <property type="entry name" value="Cytochrome c oxidase subunit 2"/>
    <property type="match status" value="1"/>
</dbReference>
<evidence type="ECO:0000256" key="15">
    <source>
        <dbReference type="RuleBase" id="RU000456"/>
    </source>
</evidence>
<keyword evidence="6 15" id="KW-0812">Transmembrane</keyword>
<name>A0A368E0Z2_9PROT</name>
<dbReference type="Proteomes" id="UP000252132">
    <property type="component" value="Unassembled WGS sequence"/>
</dbReference>
<feature type="domain" description="Cytochrome oxidase subunit II transmembrane region profile" evidence="20">
    <location>
        <begin position="36"/>
        <end position="131"/>
    </location>
</feature>
<keyword evidence="5 15" id="KW-0679">Respiratory chain</keyword>
<dbReference type="Gene3D" id="1.10.287.90">
    <property type="match status" value="1"/>
</dbReference>
<evidence type="ECO:0000256" key="2">
    <source>
        <dbReference type="ARBA" id="ARBA00004141"/>
    </source>
</evidence>
<feature type="transmembrane region" description="Helical" evidence="17">
    <location>
        <begin position="103"/>
        <end position="125"/>
    </location>
</feature>
<sequence length="289" mass="32147">MRLNKIPNPFAKMLAASVISLCVISLMGITSAHAAQPEPWQLGFQPAATDMMARITSFNDFLLILMTAITVFVLGLMVYVMVRFNAKANPVPSKTSHNTLIEVVWTVIPILILLVIAVPSFRLLYDQATPEADMTIKATGYQWYWGYEYPDHGDIAFDALMLEEDELQPGQPRLLSTDNAVVVPVDTTVRVLVTAADVIHNWAMPSFGVKMDAYPGRLNETWFKANKTGIYYGQCSELCGIRHSFMPIMVKVVEKEEFAAWVEQAKVEFASYDGANTNLAEVSATQLSK</sequence>
<dbReference type="InterPro" id="IPR011759">
    <property type="entry name" value="Cyt_c_oxidase_su2_TM_dom"/>
</dbReference>
<dbReference type="SUPFAM" id="SSF49503">
    <property type="entry name" value="Cupredoxins"/>
    <property type="match status" value="1"/>
</dbReference>
<evidence type="ECO:0000256" key="11">
    <source>
        <dbReference type="ARBA" id="ARBA00023008"/>
    </source>
</evidence>
<comment type="function">
    <text evidence="13 16">Subunits I and II form the functional core of the enzyme complex. Electrons originating in cytochrome c are transferred via heme a and Cu(A) to the binuclear center formed by heme a3 and Cu(B).</text>
</comment>
<dbReference type="PROSITE" id="PS00078">
    <property type="entry name" value="COX2"/>
    <property type="match status" value="1"/>
</dbReference>
<accession>A0A368E0Z2</accession>
<comment type="caution">
    <text evidence="21">The sequence shown here is derived from an EMBL/GenBank/DDBJ whole genome shotgun (WGS) entry which is preliminary data.</text>
</comment>
<keyword evidence="7 16" id="KW-0479">Metal-binding</keyword>
<dbReference type="InterPro" id="IPR014222">
    <property type="entry name" value="Cyt_c_oxidase_su2"/>
</dbReference>
<comment type="similarity">
    <text evidence="3 15">Belongs to the cytochrome c oxidase subunit 2 family.</text>
</comment>
<evidence type="ECO:0000256" key="8">
    <source>
        <dbReference type="ARBA" id="ARBA00022967"/>
    </source>
</evidence>
<dbReference type="PRINTS" id="PR01166">
    <property type="entry name" value="CYCOXIDASEII"/>
</dbReference>
<evidence type="ECO:0000259" key="19">
    <source>
        <dbReference type="PROSITE" id="PS50857"/>
    </source>
</evidence>
<gene>
    <name evidence="21" type="primary">coxB</name>
    <name evidence="21" type="ORF">DBW69_02300</name>
</gene>
<evidence type="ECO:0000256" key="1">
    <source>
        <dbReference type="ARBA" id="ARBA00001971"/>
    </source>
</evidence>
<dbReference type="NCBIfam" id="TIGR02866">
    <property type="entry name" value="CoxB"/>
    <property type="match status" value="1"/>
</dbReference>
<comment type="subcellular location">
    <subcellularLocation>
        <location evidence="15">Cell membrane</location>
        <topology evidence="15">Multi-pass membrane protein</topology>
    </subcellularLocation>
    <subcellularLocation>
        <location evidence="2">Membrane</location>
        <topology evidence="2">Multi-pass membrane protein</topology>
    </subcellularLocation>
</comment>
<keyword evidence="10 17" id="KW-1133">Transmembrane helix</keyword>
<organism evidence="21 22">
    <name type="scientific">PS1 clade bacterium</name>
    <dbReference type="NCBI Taxonomy" id="2175152"/>
    <lineage>
        <taxon>Bacteria</taxon>
        <taxon>Pseudomonadati</taxon>
        <taxon>Pseudomonadota</taxon>
        <taxon>Alphaproteobacteria</taxon>
        <taxon>PS1 clade</taxon>
    </lineage>
</organism>
<evidence type="ECO:0000256" key="7">
    <source>
        <dbReference type="ARBA" id="ARBA00022723"/>
    </source>
</evidence>
<keyword evidence="9 15" id="KW-0249">Electron transport</keyword>
<evidence type="ECO:0000256" key="5">
    <source>
        <dbReference type="ARBA" id="ARBA00022660"/>
    </source>
</evidence>
<evidence type="ECO:0000256" key="18">
    <source>
        <dbReference type="SAM" id="SignalP"/>
    </source>
</evidence>
<dbReference type="GO" id="GO:0005507">
    <property type="term" value="F:copper ion binding"/>
    <property type="evidence" value="ECO:0007669"/>
    <property type="project" value="InterPro"/>
</dbReference>